<sequence length="849" mass="90022">MHQIIFMPLPLRLPSMTSALAVGASPVAAGPLEASSASDAAATASCAFPTVAYAASSAADACALVDDPQFWPAFGRPLSEQGPADVAPDRANTLLWESRLAIEGMYCAACALNVEDALRHLPGVETVSVSAGSQRARLRWRAGVARPSQWLEAVQAAGYRAVPAQDLFASERRRRESRGALWRWLVSGFCMMQVMMYAWPAYVAGPGSAMGDLTGEQEQLLRWASWVLTLPVMLFCCGPFFSAAWRDLTSGFRQGRLSLRIGMDVPVALGMGITFVVSTLGTFEPQGIFGREVYFDSLTMFVCFLLTGRWLELRLRNRTAGALDALMNRLPESVLRQTRDEASPDGEPRYERVALHRVRVGDLLRVLPGEAFPADGVLLEGLPHNSTQVDEALLTGESRPLKRGPGDALIAGSHNLAAPVLMRVERVGKDTRYAQIVALMEQAEASRPRMAQLVDRLARPFLIVVLLAAAGAAVYWWQVDAATGQGGPGHALMVAVAVLIVTCPCALTLATPAALLAAAGTLARQGVLVRRLSALEALASVDTVVFDKTGTLTSDALTLQAVRTREGLTRGLALAWGAALARQSLHPLSRALVKATTAAQDVTPVENLREHSGRGLTGTVDGRALRLGSPLHCGVPAQAVFGPHAMLSDEQGWLATFEFGEEIRPDAGATVAALREQGLAVRMLSGDAPAPVARVARELGLDLADARGACAPDDKLTTLRQLQAQGRRVAVVGDGLNDGPALAGAQVSFAFGPSVPLARARADFVVLGEHLDSVVQAQTIARRTLRIVRQNIAWSVAYNAACIPLAVAGLLPAWAAGLGMAASSLLVVLNALRLTRPAAARAEPSLKGA</sequence>
<keyword evidence="16" id="KW-0732">Signal</keyword>
<evidence type="ECO:0000256" key="2">
    <source>
        <dbReference type="ARBA" id="ARBA00006024"/>
    </source>
</evidence>
<dbReference type="InterPro" id="IPR008250">
    <property type="entry name" value="ATPase_P-typ_transduc_dom_A_sf"/>
</dbReference>
<evidence type="ECO:0000256" key="13">
    <source>
        <dbReference type="ARBA" id="ARBA00023065"/>
    </source>
</evidence>
<comment type="caution">
    <text evidence="18">The sequence shown here is derived from an EMBL/GenBank/DDBJ whole genome shotgun (WGS) entry which is preliminary data.</text>
</comment>
<dbReference type="InterPro" id="IPR036163">
    <property type="entry name" value="HMA_dom_sf"/>
</dbReference>
<dbReference type="NCBIfam" id="TIGR01525">
    <property type="entry name" value="ATPase-IB_hvy"/>
    <property type="match status" value="1"/>
</dbReference>
<keyword evidence="11" id="KW-1278">Translocase</keyword>
<comment type="subcellular location">
    <subcellularLocation>
        <location evidence="1">Cell membrane</location>
        <topology evidence="1">Multi-pass membrane protein</topology>
    </subcellularLocation>
</comment>
<dbReference type="CDD" id="cd00371">
    <property type="entry name" value="HMA"/>
    <property type="match status" value="1"/>
</dbReference>
<feature type="signal peptide" evidence="16">
    <location>
        <begin position="1"/>
        <end position="29"/>
    </location>
</feature>
<comment type="similarity">
    <text evidence="2 15">Belongs to the cation transport ATPase (P-type) (TC 3.A.3) family. Type IB subfamily.</text>
</comment>
<proteinExistence type="inferred from homology"/>
<dbReference type="InterPro" id="IPR023214">
    <property type="entry name" value="HAD_sf"/>
</dbReference>
<dbReference type="Proteomes" id="UP000023268">
    <property type="component" value="Unassembled WGS sequence"/>
</dbReference>
<dbReference type="GO" id="GO:0016887">
    <property type="term" value="F:ATP hydrolysis activity"/>
    <property type="evidence" value="ECO:0007669"/>
    <property type="project" value="InterPro"/>
</dbReference>
<dbReference type="Gene3D" id="3.30.70.100">
    <property type="match status" value="1"/>
</dbReference>
<dbReference type="SUPFAM" id="SSF55008">
    <property type="entry name" value="HMA, heavy metal-associated domain"/>
    <property type="match status" value="1"/>
</dbReference>
<dbReference type="InterPro" id="IPR006121">
    <property type="entry name" value="HMA_dom"/>
</dbReference>
<dbReference type="Gene3D" id="2.70.150.10">
    <property type="entry name" value="Calcium-transporting ATPase, cytoplasmic transduction domain A"/>
    <property type="match status" value="1"/>
</dbReference>
<dbReference type="SUPFAM" id="SSF81653">
    <property type="entry name" value="Calcium ATPase, transduction domain A"/>
    <property type="match status" value="1"/>
</dbReference>
<evidence type="ECO:0000256" key="3">
    <source>
        <dbReference type="ARBA" id="ARBA00022448"/>
    </source>
</evidence>
<dbReference type="Gene3D" id="1.20.1110.10">
    <property type="entry name" value="Calcium-transporting ATPase, transmembrane domain"/>
    <property type="match status" value="1"/>
</dbReference>
<dbReference type="InterPro" id="IPR036412">
    <property type="entry name" value="HAD-like_sf"/>
</dbReference>
<evidence type="ECO:0000256" key="15">
    <source>
        <dbReference type="RuleBase" id="RU362081"/>
    </source>
</evidence>
<dbReference type="AlphaFoldDB" id="A0A016XHW8"/>
<evidence type="ECO:0000256" key="1">
    <source>
        <dbReference type="ARBA" id="ARBA00004651"/>
    </source>
</evidence>
<dbReference type="InterPro" id="IPR023299">
    <property type="entry name" value="ATPase_P-typ_cyto_dom_N"/>
</dbReference>
<accession>A0A016XHW8</accession>
<dbReference type="InterPro" id="IPR018303">
    <property type="entry name" value="ATPase_P-typ_P_site"/>
</dbReference>
<evidence type="ECO:0000313" key="18">
    <source>
        <dbReference type="EMBL" id="EYC51137.1"/>
    </source>
</evidence>
<dbReference type="CDD" id="cd02079">
    <property type="entry name" value="P-type_ATPase_HM"/>
    <property type="match status" value="1"/>
</dbReference>
<dbReference type="PRINTS" id="PR00119">
    <property type="entry name" value="CATATPASE"/>
</dbReference>
<keyword evidence="3" id="KW-0813">Transport</keyword>
<feature type="domain" description="HMA" evidence="17">
    <location>
        <begin position="96"/>
        <end position="162"/>
    </location>
</feature>
<dbReference type="NCBIfam" id="TIGR01512">
    <property type="entry name" value="ATPase-IB2_Cd"/>
    <property type="match status" value="1"/>
</dbReference>
<dbReference type="GO" id="GO:0005524">
    <property type="term" value="F:ATP binding"/>
    <property type="evidence" value="ECO:0007669"/>
    <property type="project" value="UniProtKB-UniRule"/>
</dbReference>
<keyword evidence="9 15" id="KW-0067">ATP-binding</keyword>
<evidence type="ECO:0000256" key="12">
    <source>
        <dbReference type="ARBA" id="ARBA00022989"/>
    </source>
</evidence>
<evidence type="ECO:0000256" key="5">
    <source>
        <dbReference type="ARBA" id="ARBA00022553"/>
    </source>
</evidence>
<keyword evidence="7 15" id="KW-0479">Metal-binding</keyword>
<keyword evidence="13" id="KW-0406">Ion transport</keyword>
<dbReference type="PANTHER" id="PTHR43520">
    <property type="entry name" value="ATP7, ISOFORM B"/>
    <property type="match status" value="1"/>
</dbReference>
<feature type="transmembrane region" description="Helical" evidence="15">
    <location>
        <begin position="257"/>
        <end position="281"/>
    </location>
</feature>
<dbReference type="InterPro" id="IPR027256">
    <property type="entry name" value="P-typ_ATPase_IB"/>
</dbReference>
<name>A0A016XHW8_9BURK</name>
<keyword evidence="12 15" id="KW-1133">Transmembrane helix</keyword>
<evidence type="ECO:0000256" key="14">
    <source>
        <dbReference type="ARBA" id="ARBA00023136"/>
    </source>
</evidence>
<feature type="transmembrane region" description="Helical" evidence="15">
    <location>
        <begin position="181"/>
        <end position="203"/>
    </location>
</feature>
<dbReference type="InterPro" id="IPR023298">
    <property type="entry name" value="ATPase_P-typ_TM_dom_sf"/>
</dbReference>
<evidence type="ECO:0000256" key="8">
    <source>
        <dbReference type="ARBA" id="ARBA00022741"/>
    </source>
</evidence>
<keyword evidence="10" id="KW-0460">Magnesium</keyword>
<feature type="transmembrane region" description="Helical" evidence="15">
    <location>
        <begin position="223"/>
        <end position="245"/>
    </location>
</feature>
<dbReference type="Gene3D" id="3.40.50.1000">
    <property type="entry name" value="HAD superfamily/HAD-like"/>
    <property type="match status" value="1"/>
</dbReference>
<keyword evidence="6 15" id="KW-0812">Transmembrane</keyword>
<dbReference type="Pfam" id="PF00702">
    <property type="entry name" value="Hydrolase"/>
    <property type="match status" value="1"/>
</dbReference>
<dbReference type="NCBIfam" id="TIGR01494">
    <property type="entry name" value="ATPase_P-type"/>
    <property type="match status" value="1"/>
</dbReference>
<evidence type="ECO:0000256" key="7">
    <source>
        <dbReference type="ARBA" id="ARBA00022723"/>
    </source>
</evidence>
<protein>
    <submittedName>
        <fullName evidence="18">ATPase P</fullName>
    </submittedName>
</protein>
<feature type="transmembrane region" description="Helical" evidence="15">
    <location>
        <begin position="490"/>
        <end position="523"/>
    </location>
</feature>
<dbReference type="InterPro" id="IPR059000">
    <property type="entry name" value="ATPase_P-type_domA"/>
</dbReference>
<feature type="chain" id="PRO_5001492025" evidence="16">
    <location>
        <begin position="30"/>
        <end position="849"/>
    </location>
</feature>
<keyword evidence="5" id="KW-0597">Phosphoprotein</keyword>
<dbReference type="GO" id="GO:0005507">
    <property type="term" value="F:copper ion binding"/>
    <property type="evidence" value="ECO:0007669"/>
    <property type="project" value="TreeGrafter"/>
</dbReference>
<dbReference type="PANTHER" id="PTHR43520:SF5">
    <property type="entry name" value="CATION-TRANSPORTING P-TYPE ATPASE-RELATED"/>
    <property type="match status" value="1"/>
</dbReference>
<keyword evidence="14 15" id="KW-0472">Membrane</keyword>
<evidence type="ECO:0000313" key="19">
    <source>
        <dbReference type="Proteomes" id="UP000023268"/>
    </source>
</evidence>
<evidence type="ECO:0000256" key="9">
    <source>
        <dbReference type="ARBA" id="ARBA00022840"/>
    </source>
</evidence>
<feature type="transmembrane region" description="Helical" evidence="15">
    <location>
        <begin position="792"/>
        <end position="808"/>
    </location>
</feature>
<evidence type="ECO:0000256" key="11">
    <source>
        <dbReference type="ARBA" id="ARBA00022967"/>
    </source>
</evidence>
<dbReference type="GO" id="GO:0005886">
    <property type="term" value="C:plasma membrane"/>
    <property type="evidence" value="ECO:0007669"/>
    <property type="project" value="UniProtKB-SubCell"/>
</dbReference>
<dbReference type="InterPro" id="IPR001757">
    <property type="entry name" value="P_typ_ATPase"/>
</dbReference>
<evidence type="ECO:0000256" key="16">
    <source>
        <dbReference type="SAM" id="SignalP"/>
    </source>
</evidence>
<evidence type="ECO:0000256" key="4">
    <source>
        <dbReference type="ARBA" id="ARBA00022475"/>
    </source>
</evidence>
<dbReference type="Pfam" id="PF00122">
    <property type="entry name" value="E1-E2_ATPase"/>
    <property type="match status" value="1"/>
</dbReference>
<dbReference type="GO" id="GO:0043682">
    <property type="term" value="F:P-type divalent copper transporter activity"/>
    <property type="evidence" value="ECO:0007669"/>
    <property type="project" value="TreeGrafter"/>
</dbReference>
<evidence type="ECO:0000256" key="6">
    <source>
        <dbReference type="ARBA" id="ARBA00022692"/>
    </source>
</evidence>
<keyword evidence="8 15" id="KW-0547">Nucleotide-binding</keyword>
<dbReference type="GO" id="GO:0055070">
    <property type="term" value="P:copper ion homeostasis"/>
    <property type="evidence" value="ECO:0007669"/>
    <property type="project" value="TreeGrafter"/>
</dbReference>
<dbReference type="PROSITE" id="PS00154">
    <property type="entry name" value="ATPASE_E1_E2"/>
    <property type="match status" value="1"/>
</dbReference>
<feature type="transmembrane region" description="Helical" evidence="15">
    <location>
        <begin position="457"/>
        <end position="478"/>
    </location>
</feature>
<dbReference type="PROSITE" id="PS50846">
    <property type="entry name" value="HMA_2"/>
    <property type="match status" value="1"/>
</dbReference>
<evidence type="ECO:0000259" key="17">
    <source>
        <dbReference type="PROSITE" id="PS50846"/>
    </source>
</evidence>
<dbReference type="Pfam" id="PF00403">
    <property type="entry name" value="HMA"/>
    <property type="match status" value="1"/>
</dbReference>
<dbReference type="STRING" id="1458275.AZ34_08610"/>
<dbReference type="eggNOG" id="COG2217">
    <property type="taxonomic scope" value="Bacteria"/>
</dbReference>
<feature type="transmembrane region" description="Helical" evidence="15">
    <location>
        <begin position="293"/>
        <end position="311"/>
    </location>
</feature>
<dbReference type="Gene3D" id="3.40.1110.10">
    <property type="entry name" value="Calcium-transporting ATPase, cytoplasmic domain N"/>
    <property type="match status" value="1"/>
</dbReference>
<dbReference type="EMBL" id="JEMG01000001">
    <property type="protein sequence ID" value="EYC51137.1"/>
    <property type="molecule type" value="Genomic_DNA"/>
</dbReference>
<dbReference type="SUPFAM" id="SSF56784">
    <property type="entry name" value="HAD-like"/>
    <property type="match status" value="1"/>
</dbReference>
<organism evidence="18 19">
    <name type="scientific">Hylemonella gracilis str. Niagara R</name>
    <dbReference type="NCBI Taxonomy" id="1458275"/>
    <lineage>
        <taxon>Bacteria</taxon>
        <taxon>Pseudomonadati</taxon>
        <taxon>Pseudomonadota</taxon>
        <taxon>Betaproteobacteria</taxon>
        <taxon>Burkholderiales</taxon>
        <taxon>Comamonadaceae</taxon>
        <taxon>Hylemonella</taxon>
    </lineage>
</organism>
<evidence type="ECO:0000256" key="10">
    <source>
        <dbReference type="ARBA" id="ARBA00022842"/>
    </source>
</evidence>
<gene>
    <name evidence="18" type="ORF">AZ34_08610</name>
</gene>
<reference evidence="18 19" key="1">
    <citation type="submission" date="2014-02" db="EMBL/GenBank/DDBJ databases">
        <title>Draft Genome of Hylemonella gracilis isolated from the Niagara River.</title>
        <authorList>
            <person name="Pawlowski D.R."/>
            <person name="Koudelka G.B."/>
        </authorList>
    </citation>
    <scope>NUCLEOTIDE SEQUENCE [LARGE SCALE GENOMIC DNA]</scope>
    <source>
        <strain evidence="18 19">Niagara R</strain>
    </source>
</reference>
<keyword evidence="4 15" id="KW-1003">Cell membrane</keyword>
<dbReference type="SUPFAM" id="SSF81665">
    <property type="entry name" value="Calcium ATPase, transmembrane domain M"/>
    <property type="match status" value="1"/>
</dbReference>